<dbReference type="EMBL" id="GBXM01087379">
    <property type="protein sequence ID" value="JAH21198.1"/>
    <property type="molecule type" value="Transcribed_RNA"/>
</dbReference>
<reference evidence="1" key="2">
    <citation type="journal article" date="2015" name="Fish Shellfish Immunol.">
        <title>Early steps in the European eel (Anguilla anguilla)-Vibrio vulnificus interaction in the gills: Role of the RtxA13 toxin.</title>
        <authorList>
            <person name="Callol A."/>
            <person name="Pajuelo D."/>
            <person name="Ebbesson L."/>
            <person name="Teles M."/>
            <person name="MacKenzie S."/>
            <person name="Amaro C."/>
        </authorList>
    </citation>
    <scope>NUCLEOTIDE SEQUENCE</scope>
</reference>
<name>A0A0E9QYM5_ANGAN</name>
<evidence type="ECO:0000313" key="1">
    <source>
        <dbReference type="EMBL" id="JAH21198.1"/>
    </source>
</evidence>
<proteinExistence type="predicted"/>
<dbReference type="AlphaFoldDB" id="A0A0E9QYM5"/>
<sequence>MIKYTQEESVQMHTVWKVLQPS</sequence>
<organism evidence="1">
    <name type="scientific">Anguilla anguilla</name>
    <name type="common">European freshwater eel</name>
    <name type="synonym">Muraena anguilla</name>
    <dbReference type="NCBI Taxonomy" id="7936"/>
    <lineage>
        <taxon>Eukaryota</taxon>
        <taxon>Metazoa</taxon>
        <taxon>Chordata</taxon>
        <taxon>Craniata</taxon>
        <taxon>Vertebrata</taxon>
        <taxon>Euteleostomi</taxon>
        <taxon>Actinopterygii</taxon>
        <taxon>Neopterygii</taxon>
        <taxon>Teleostei</taxon>
        <taxon>Anguilliformes</taxon>
        <taxon>Anguillidae</taxon>
        <taxon>Anguilla</taxon>
    </lineage>
</organism>
<reference evidence="1" key="1">
    <citation type="submission" date="2014-11" db="EMBL/GenBank/DDBJ databases">
        <authorList>
            <person name="Amaro Gonzalez C."/>
        </authorList>
    </citation>
    <scope>NUCLEOTIDE SEQUENCE</scope>
</reference>
<accession>A0A0E9QYM5</accession>
<protein>
    <submittedName>
        <fullName evidence="1">Uncharacterized protein</fullName>
    </submittedName>
</protein>